<dbReference type="SMART" id="SM00342">
    <property type="entry name" value="HTH_ARAC"/>
    <property type="match status" value="1"/>
</dbReference>
<dbReference type="InterPro" id="IPR018060">
    <property type="entry name" value="HTH_AraC"/>
</dbReference>
<dbReference type="PANTHER" id="PTHR11019:SF159">
    <property type="entry name" value="TRANSCRIPTIONAL REGULATOR-RELATED"/>
    <property type="match status" value="1"/>
</dbReference>
<name>A0A934Q0K8_9BURK</name>
<keyword evidence="2" id="KW-0238">DNA-binding</keyword>
<evidence type="ECO:0000259" key="4">
    <source>
        <dbReference type="PROSITE" id="PS01124"/>
    </source>
</evidence>
<dbReference type="InterPro" id="IPR032783">
    <property type="entry name" value="AraC_lig"/>
</dbReference>
<dbReference type="GO" id="GO:0003700">
    <property type="term" value="F:DNA-binding transcription factor activity"/>
    <property type="evidence" value="ECO:0007669"/>
    <property type="project" value="InterPro"/>
</dbReference>
<accession>A0A934Q0K8</accession>
<evidence type="ECO:0000256" key="2">
    <source>
        <dbReference type="ARBA" id="ARBA00023125"/>
    </source>
</evidence>
<protein>
    <submittedName>
        <fullName evidence="5">AraC family transcriptional regulator</fullName>
    </submittedName>
</protein>
<dbReference type="Pfam" id="PF12852">
    <property type="entry name" value="Cupin_6"/>
    <property type="match status" value="1"/>
</dbReference>
<gene>
    <name evidence="5" type="ORF">I8E28_08400</name>
</gene>
<keyword evidence="6" id="KW-1185">Reference proteome</keyword>
<dbReference type="GO" id="GO:0043565">
    <property type="term" value="F:sequence-specific DNA binding"/>
    <property type="evidence" value="ECO:0007669"/>
    <property type="project" value="InterPro"/>
</dbReference>
<organism evidence="5 6">
    <name type="scientific">Ramlibacter algicola</name>
    <dbReference type="NCBI Taxonomy" id="2795217"/>
    <lineage>
        <taxon>Bacteria</taxon>
        <taxon>Pseudomonadati</taxon>
        <taxon>Pseudomonadota</taxon>
        <taxon>Betaproteobacteria</taxon>
        <taxon>Burkholderiales</taxon>
        <taxon>Comamonadaceae</taxon>
        <taxon>Ramlibacter</taxon>
    </lineage>
</organism>
<dbReference type="SUPFAM" id="SSF51182">
    <property type="entry name" value="RmlC-like cupins"/>
    <property type="match status" value="1"/>
</dbReference>
<dbReference type="InterPro" id="IPR018062">
    <property type="entry name" value="HTH_AraC-typ_CS"/>
</dbReference>
<dbReference type="EMBL" id="JAEDAO010000001">
    <property type="protein sequence ID" value="MBK0392611.1"/>
    <property type="molecule type" value="Genomic_DNA"/>
</dbReference>
<dbReference type="PROSITE" id="PS01124">
    <property type="entry name" value="HTH_ARAC_FAMILY_2"/>
    <property type="match status" value="1"/>
</dbReference>
<dbReference type="Pfam" id="PF12833">
    <property type="entry name" value="HTH_18"/>
    <property type="match status" value="1"/>
</dbReference>
<dbReference type="RefSeq" id="WP_200787539.1">
    <property type="nucleotide sequence ID" value="NZ_JAEDAO010000001.1"/>
</dbReference>
<evidence type="ECO:0000313" key="5">
    <source>
        <dbReference type="EMBL" id="MBK0392611.1"/>
    </source>
</evidence>
<evidence type="ECO:0000256" key="3">
    <source>
        <dbReference type="ARBA" id="ARBA00023163"/>
    </source>
</evidence>
<feature type="domain" description="HTH araC/xylS-type" evidence="4">
    <location>
        <begin position="224"/>
        <end position="322"/>
    </location>
</feature>
<dbReference type="PANTHER" id="PTHR11019">
    <property type="entry name" value="HTH-TYPE TRANSCRIPTIONAL REGULATOR NIMR"/>
    <property type="match status" value="1"/>
</dbReference>
<proteinExistence type="predicted"/>
<dbReference type="PROSITE" id="PS00041">
    <property type="entry name" value="HTH_ARAC_FAMILY_1"/>
    <property type="match status" value="1"/>
</dbReference>
<keyword evidence="1" id="KW-0805">Transcription regulation</keyword>
<dbReference type="AlphaFoldDB" id="A0A934Q0K8"/>
<comment type="caution">
    <text evidence="5">The sequence shown here is derived from an EMBL/GenBank/DDBJ whole genome shotgun (WGS) entry which is preliminary data.</text>
</comment>
<evidence type="ECO:0000256" key="1">
    <source>
        <dbReference type="ARBA" id="ARBA00023015"/>
    </source>
</evidence>
<dbReference type="Gene3D" id="1.10.10.60">
    <property type="entry name" value="Homeodomain-like"/>
    <property type="match status" value="1"/>
</dbReference>
<dbReference type="InterPro" id="IPR009057">
    <property type="entry name" value="Homeodomain-like_sf"/>
</dbReference>
<sequence>MNGRKAKLLGTSERGPDPLTEVLLNLRLDGLEHRRCRLRAPWAVAFAAQPEARFHFIASGDCWLRAGEADWVQLQQGDAVLLPRGEAHILASSTDVPATDVAHLPQAPVAAGAIPLVGAGDDSPDDATHAIFCASMRFNLDARHPLLALMPGVVRAGELASRDATVPALLDAMEREVARQRVGACGILARMADVVAATTIRAWVECVCSRTTGWIAALRCPVIGKALAAIHADPVRNWTVPELARLGGGSRSGFTAAFKAALGETPGRYIARLKMFQASAWIAGDGIRVSVAADRLGYESEASFSRAYKRIMGTPPSAARASRSVRAGAGAN</sequence>
<dbReference type="InterPro" id="IPR011051">
    <property type="entry name" value="RmlC_Cupin_sf"/>
</dbReference>
<dbReference type="SUPFAM" id="SSF46689">
    <property type="entry name" value="Homeodomain-like"/>
    <property type="match status" value="2"/>
</dbReference>
<dbReference type="Proteomes" id="UP000617041">
    <property type="component" value="Unassembled WGS sequence"/>
</dbReference>
<keyword evidence="3" id="KW-0804">Transcription</keyword>
<reference evidence="5" key="1">
    <citation type="submission" date="2020-12" db="EMBL/GenBank/DDBJ databases">
        <title>Ramlibacter sp. nov., isolated from a freshwater alga, Cryptomonas.</title>
        <authorList>
            <person name="Kim H.M."/>
            <person name="Jeon C.O."/>
        </authorList>
    </citation>
    <scope>NUCLEOTIDE SEQUENCE</scope>
    <source>
        <strain evidence="5">CrO1</strain>
    </source>
</reference>
<evidence type="ECO:0000313" key="6">
    <source>
        <dbReference type="Proteomes" id="UP000617041"/>
    </source>
</evidence>